<reference evidence="1 2" key="1">
    <citation type="submission" date="2013-08" db="EMBL/GenBank/DDBJ databases">
        <authorList>
            <person name="Durkin A.S."/>
            <person name="Haft D.R."/>
            <person name="McCorrison J."/>
            <person name="Torralba M."/>
            <person name="Gillis M."/>
            <person name="Haft D.H."/>
            <person name="Methe B."/>
            <person name="Sutton G."/>
            <person name="Nelson K.E."/>
        </authorList>
    </citation>
    <scope>NUCLEOTIDE SEQUENCE [LARGE SCALE GENOMIC DNA]</scope>
    <source>
        <strain evidence="1 2">F0068</strain>
    </source>
</reference>
<gene>
    <name evidence="1" type="ORF">HMPREF1218_1309</name>
</gene>
<dbReference type="Pfam" id="PF19529">
    <property type="entry name" value="DUF6057"/>
    <property type="match status" value="1"/>
</dbReference>
<evidence type="ECO:0000313" key="1">
    <source>
        <dbReference type="EMBL" id="ERK00213.1"/>
    </source>
</evidence>
<name>U2L6S9_9BACT</name>
<dbReference type="AlphaFoldDB" id="U2L6S9"/>
<dbReference type="Proteomes" id="UP000016600">
    <property type="component" value="Unassembled WGS sequence"/>
</dbReference>
<proteinExistence type="predicted"/>
<evidence type="ECO:0000313" key="2">
    <source>
        <dbReference type="Proteomes" id="UP000016600"/>
    </source>
</evidence>
<protein>
    <submittedName>
        <fullName evidence="1">Uncharacterized protein</fullName>
    </submittedName>
</protein>
<dbReference type="PATRIC" id="fig|1081904.3.peg.1702"/>
<accession>U2L6S9</accession>
<comment type="caution">
    <text evidence="1">The sequence shown here is derived from an EMBL/GenBank/DDBJ whole genome shotgun (WGS) entry which is preliminary data.</text>
</comment>
<dbReference type="InterPro" id="IPR045692">
    <property type="entry name" value="DUF6057"/>
</dbReference>
<keyword evidence="2" id="KW-1185">Reference proteome</keyword>
<dbReference type="EMBL" id="AWET01000038">
    <property type="protein sequence ID" value="ERK00213.1"/>
    <property type="molecule type" value="Genomic_DNA"/>
</dbReference>
<sequence>MFFLVGQVGSGNDTFHYRMAAEKALVKGDYTAALRPGENALQTDTNLTMIRIYALSRKKQLGERLFEYPLVGGSSALLPNGNNVRLSIYPESKIYHYLGVRIKQTMTPLNYLQFLDRRHLAKRPAADYLLCGYLLDCNLDAFVRTLPHYYDIKGPLPKHYREALTLYTHLHSTPTIIYHDSVMDADFQDFQDMEHSERNKTIRQTKLRDTYGNTYWFYYQYGKIGKKIRTQWFF</sequence>
<organism evidence="1 2">
    <name type="scientific">Hoylesella pleuritidis F0068</name>
    <dbReference type="NCBI Taxonomy" id="1081904"/>
    <lineage>
        <taxon>Bacteria</taxon>
        <taxon>Pseudomonadati</taxon>
        <taxon>Bacteroidota</taxon>
        <taxon>Bacteroidia</taxon>
        <taxon>Bacteroidales</taxon>
        <taxon>Prevotellaceae</taxon>
        <taxon>Hoylesella</taxon>
    </lineage>
</organism>